<dbReference type="Proteomes" id="UP000243459">
    <property type="component" value="Chromosome 1"/>
</dbReference>
<dbReference type="PROSITE" id="PS51257">
    <property type="entry name" value="PROKAR_LIPOPROTEIN"/>
    <property type="match status" value="1"/>
</dbReference>
<proteinExistence type="predicted"/>
<dbReference type="Pfam" id="PF14476">
    <property type="entry name" value="Chloroplast_duf"/>
    <property type="match status" value="1"/>
</dbReference>
<protein>
    <submittedName>
        <fullName evidence="2">Uncharacterized protein</fullName>
    </submittedName>
</protein>
<sequence>MVKLQSQIFLLSSSSLSPSLSTSCRRHVRFQASLQGPVSPSRNKPTISLSRQFPTAMINIEKLSLSDQDNIMINKLKPQQTAHRSSNSTDESPMFKLYAIAKTTSKRAEMHSIIGEQMNDWNKLLLSSINRRPPRHLVGHPILRSHGHDGARQQACTSTKSTHQTPQLPANLH</sequence>
<evidence type="ECO:0000256" key="1">
    <source>
        <dbReference type="SAM" id="MobiDB-lite"/>
    </source>
</evidence>
<organism evidence="2 3">
    <name type="scientific">Asparagus officinalis</name>
    <name type="common">Garden asparagus</name>
    <dbReference type="NCBI Taxonomy" id="4686"/>
    <lineage>
        <taxon>Eukaryota</taxon>
        <taxon>Viridiplantae</taxon>
        <taxon>Streptophyta</taxon>
        <taxon>Embryophyta</taxon>
        <taxon>Tracheophyta</taxon>
        <taxon>Spermatophyta</taxon>
        <taxon>Magnoliopsida</taxon>
        <taxon>Liliopsida</taxon>
        <taxon>Asparagales</taxon>
        <taxon>Asparagaceae</taxon>
        <taxon>Asparagoideae</taxon>
        <taxon>Asparagus</taxon>
    </lineage>
</organism>
<accession>A0A5P1FQG2</accession>
<reference evidence="3" key="1">
    <citation type="journal article" date="2017" name="Nat. Commun.">
        <title>The asparagus genome sheds light on the origin and evolution of a young Y chromosome.</title>
        <authorList>
            <person name="Harkess A."/>
            <person name="Zhou J."/>
            <person name="Xu C."/>
            <person name="Bowers J.E."/>
            <person name="Van der Hulst R."/>
            <person name="Ayyampalayam S."/>
            <person name="Mercati F."/>
            <person name="Riccardi P."/>
            <person name="McKain M.R."/>
            <person name="Kakrana A."/>
            <person name="Tang H."/>
            <person name="Ray J."/>
            <person name="Groenendijk J."/>
            <person name="Arikit S."/>
            <person name="Mathioni S.M."/>
            <person name="Nakano M."/>
            <person name="Shan H."/>
            <person name="Telgmann-Rauber A."/>
            <person name="Kanno A."/>
            <person name="Yue Z."/>
            <person name="Chen H."/>
            <person name="Li W."/>
            <person name="Chen Y."/>
            <person name="Xu X."/>
            <person name="Zhang Y."/>
            <person name="Luo S."/>
            <person name="Chen H."/>
            <person name="Gao J."/>
            <person name="Mao Z."/>
            <person name="Pires J.C."/>
            <person name="Luo M."/>
            <person name="Kudrna D."/>
            <person name="Wing R.A."/>
            <person name="Meyers B.C."/>
            <person name="Yi K."/>
            <person name="Kong H."/>
            <person name="Lavrijsen P."/>
            <person name="Sunseri F."/>
            <person name="Falavigna A."/>
            <person name="Ye Y."/>
            <person name="Leebens-Mack J.H."/>
            <person name="Chen G."/>
        </authorList>
    </citation>
    <scope>NUCLEOTIDE SEQUENCE [LARGE SCALE GENOMIC DNA]</scope>
    <source>
        <strain evidence="3">cv. DH0086</strain>
    </source>
</reference>
<dbReference type="PANTHER" id="PTHR33358">
    <property type="entry name" value="F-BOX PROTEIN WITH A DOMAIN PROTEIN"/>
    <property type="match status" value="1"/>
</dbReference>
<dbReference type="Gramene" id="ONK79657">
    <property type="protein sequence ID" value="ONK79657"/>
    <property type="gene ID" value="A4U43_C01F8680"/>
</dbReference>
<feature type="region of interest" description="Disordered" evidence="1">
    <location>
        <begin position="136"/>
        <end position="173"/>
    </location>
</feature>
<gene>
    <name evidence="2" type="ORF">A4U43_C01F8680</name>
</gene>
<evidence type="ECO:0000313" key="3">
    <source>
        <dbReference type="Proteomes" id="UP000243459"/>
    </source>
</evidence>
<dbReference type="PANTHER" id="PTHR33358:SF12">
    <property type="entry name" value="F-BOX PROTEIN WITH A DOMAIN PROTEIN"/>
    <property type="match status" value="1"/>
</dbReference>
<name>A0A5P1FQG2_ASPOF</name>
<dbReference type="InterPro" id="IPR027949">
    <property type="entry name" value="Chloroplast_duf"/>
</dbReference>
<feature type="compositionally biased region" description="Polar residues" evidence="1">
    <location>
        <begin position="154"/>
        <end position="173"/>
    </location>
</feature>
<dbReference type="AlphaFoldDB" id="A0A5P1FQG2"/>
<evidence type="ECO:0000313" key="2">
    <source>
        <dbReference type="EMBL" id="ONK79657.1"/>
    </source>
</evidence>
<keyword evidence="3" id="KW-1185">Reference proteome</keyword>
<dbReference type="EMBL" id="CM007381">
    <property type="protein sequence ID" value="ONK79657.1"/>
    <property type="molecule type" value="Genomic_DNA"/>
</dbReference>